<dbReference type="Gene3D" id="3.40.50.1820">
    <property type="entry name" value="alpha/beta hydrolase"/>
    <property type="match status" value="1"/>
</dbReference>
<evidence type="ECO:0000313" key="9">
    <source>
        <dbReference type="EMBL" id="KAL1634023.1"/>
    </source>
</evidence>
<keyword evidence="5 8" id="KW-0378">Hydrolase</keyword>
<evidence type="ECO:0000256" key="7">
    <source>
        <dbReference type="ARBA" id="ARBA00023157"/>
    </source>
</evidence>
<evidence type="ECO:0000256" key="8">
    <source>
        <dbReference type="RuleBase" id="RU361238"/>
    </source>
</evidence>
<comment type="similarity">
    <text evidence="1 8">Belongs to the tannase family.</text>
</comment>
<dbReference type="PANTHER" id="PTHR33938:SF8">
    <property type="entry name" value="CARBOXYLIC ESTER HYDROLASE"/>
    <property type="match status" value="1"/>
</dbReference>
<evidence type="ECO:0000256" key="4">
    <source>
        <dbReference type="ARBA" id="ARBA00022729"/>
    </source>
</evidence>
<protein>
    <recommendedName>
        <fullName evidence="8">Carboxylic ester hydrolase</fullName>
        <ecNumber evidence="8">3.1.1.-</ecNumber>
    </recommendedName>
</protein>
<dbReference type="Proteomes" id="UP001521116">
    <property type="component" value="Unassembled WGS sequence"/>
</dbReference>
<feature type="chain" id="PRO_5044962333" description="Carboxylic ester hydrolase" evidence="8">
    <location>
        <begin position="22"/>
        <end position="512"/>
    </location>
</feature>
<dbReference type="PANTHER" id="PTHR33938">
    <property type="entry name" value="FERULOYL ESTERASE B-RELATED"/>
    <property type="match status" value="1"/>
</dbReference>
<evidence type="ECO:0000256" key="2">
    <source>
        <dbReference type="ARBA" id="ARBA00022487"/>
    </source>
</evidence>
<keyword evidence="4 8" id="KW-0732">Signal</keyword>
<sequence length="512" mass="54563">MRCRQAPGLLGALVLPALASAAPACSSDAIPTPELFGGEILSLSATPVSNYAGNLSFCNVTVLYTHPGQDDRINVYVYLPLSGWNERFLGYGGGGYRMRSNDTILTSNVALGYAVTATDGGHDWTVNSAESWALLSPGNIDAYLLNNFAAVALEDATIVGKAVTASFYGQDPKFSYWSGCSTGGRQGLMIAQRFPALYDGILATAPAINWAKFIVAEYWPQFLMNQLGVYPTPCEFDAITAAAVEACDSLDGVEDGIISDPQGCAFDPLSVVGLEIACGDFSTPISEEAATIVQKAWSGARTQTGNFSWYGLNPGAPLSGLVNTSCSGQDCTGAPFYIAEEWVKFWIKRDASFDPASISHAEYDAIFHRSVNQYKSIIGTDDPNLSEFKEAGGKMITWHGLADPVIFPEGSTDYYENVLELDAAAHDFYRYFKAPGVGHCSGGSGPVPTAAFDSLVAWVEQGVAPDSLPASVVVSGSNVTREQNLCPYPLVSAYTGGDPMKAESFECRESFS</sequence>
<name>A0ABR3T3W9_9PEZI</name>
<dbReference type="EC" id="3.1.1.-" evidence="8"/>
<evidence type="ECO:0000313" key="10">
    <source>
        <dbReference type="Proteomes" id="UP001521116"/>
    </source>
</evidence>
<accession>A0ABR3T3W9</accession>
<keyword evidence="2" id="KW-0719">Serine esterase</keyword>
<keyword evidence="3" id="KW-0479">Metal-binding</keyword>
<organism evidence="9 10">
    <name type="scientific">Neofusicoccum ribis</name>
    <dbReference type="NCBI Taxonomy" id="45134"/>
    <lineage>
        <taxon>Eukaryota</taxon>
        <taxon>Fungi</taxon>
        <taxon>Dikarya</taxon>
        <taxon>Ascomycota</taxon>
        <taxon>Pezizomycotina</taxon>
        <taxon>Dothideomycetes</taxon>
        <taxon>Dothideomycetes incertae sedis</taxon>
        <taxon>Botryosphaeriales</taxon>
        <taxon>Botryosphaeriaceae</taxon>
        <taxon>Neofusicoccum</taxon>
    </lineage>
</organism>
<dbReference type="EMBL" id="JAJVDC020000018">
    <property type="protein sequence ID" value="KAL1634023.1"/>
    <property type="molecule type" value="Genomic_DNA"/>
</dbReference>
<keyword evidence="10" id="KW-1185">Reference proteome</keyword>
<reference evidence="9 10" key="1">
    <citation type="submission" date="2024-02" db="EMBL/GenBank/DDBJ databases">
        <title>De novo assembly and annotation of 12 fungi associated with fruit tree decline syndrome in Ontario, Canada.</title>
        <authorList>
            <person name="Sulman M."/>
            <person name="Ellouze W."/>
            <person name="Ilyukhin E."/>
        </authorList>
    </citation>
    <scope>NUCLEOTIDE SEQUENCE [LARGE SCALE GENOMIC DNA]</scope>
    <source>
        <strain evidence="9 10">M1-105</strain>
    </source>
</reference>
<proteinExistence type="inferred from homology"/>
<feature type="signal peptide" evidence="8">
    <location>
        <begin position="1"/>
        <end position="21"/>
    </location>
</feature>
<comment type="caution">
    <text evidence="9">The sequence shown here is derived from an EMBL/GenBank/DDBJ whole genome shotgun (WGS) entry which is preliminary data.</text>
</comment>
<dbReference type="InterPro" id="IPR029058">
    <property type="entry name" value="AB_hydrolase_fold"/>
</dbReference>
<keyword evidence="7" id="KW-1015">Disulfide bond</keyword>
<keyword evidence="6" id="KW-0106">Calcium</keyword>
<dbReference type="SUPFAM" id="SSF53474">
    <property type="entry name" value="alpha/beta-Hydrolases"/>
    <property type="match status" value="1"/>
</dbReference>
<evidence type="ECO:0000256" key="1">
    <source>
        <dbReference type="ARBA" id="ARBA00006249"/>
    </source>
</evidence>
<dbReference type="Pfam" id="PF07519">
    <property type="entry name" value="Tannase"/>
    <property type="match status" value="1"/>
</dbReference>
<evidence type="ECO:0000256" key="3">
    <source>
        <dbReference type="ARBA" id="ARBA00022723"/>
    </source>
</evidence>
<evidence type="ECO:0000256" key="5">
    <source>
        <dbReference type="ARBA" id="ARBA00022801"/>
    </source>
</evidence>
<gene>
    <name evidence="9" type="ORF">SLS56_002615</name>
</gene>
<dbReference type="InterPro" id="IPR011118">
    <property type="entry name" value="Tannase/feruloyl_esterase"/>
</dbReference>
<evidence type="ECO:0000256" key="6">
    <source>
        <dbReference type="ARBA" id="ARBA00022837"/>
    </source>
</evidence>